<accession>A0A5M3VR77</accession>
<name>A0A5M3VR77_9ACTN</name>
<dbReference type="Proteomes" id="UP000334990">
    <property type="component" value="Unassembled WGS sequence"/>
</dbReference>
<organism evidence="1 2">
    <name type="scientific">Acrocarpospora corrugata</name>
    <dbReference type="NCBI Taxonomy" id="35763"/>
    <lineage>
        <taxon>Bacteria</taxon>
        <taxon>Bacillati</taxon>
        <taxon>Actinomycetota</taxon>
        <taxon>Actinomycetes</taxon>
        <taxon>Streptosporangiales</taxon>
        <taxon>Streptosporangiaceae</taxon>
        <taxon>Acrocarpospora</taxon>
    </lineage>
</organism>
<dbReference type="SUPFAM" id="SSF51556">
    <property type="entry name" value="Metallo-dependent hydrolases"/>
    <property type="match status" value="1"/>
</dbReference>
<proteinExistence type="predicted"/>
<evidence type="ECO:0000313" key="1">
    <source>
        <dbReference type="EMBL" id="GER99185.1"/>
    </source>
</evidence>
<dbReference type="InterPro" id="IPR046249">
    <property type="entry name" value="DUF6282"/>
</dbReference>
<evidence type="ECO:0000313" key="2">
    <source>
        <dbReference type="Proteomes" id="UP000334990"/>
    </source>
</evidence>
<gene>
    <name evidence="1" type="ORF">Acor_12490</name>
</gene>
<dbReference type="RefSeq" id="WP_155335600.1">
    <property type="nucleotide sequence ID" value="NZ_BAAABN010000093.1"/>
</dbReference>
<dbReference type="AlphaFoldDB" id="A0A5M3VR77"/>
<dbReference type="OrthoDB" id="9789440at2"/>
<dbReference type="Gene3D" id="3.20.20.140">
    <property type="entry name" value="Metal-dependent hydrolases"/>
    <property type="match status" value="1"/>
</dbReference>
<dbReference type="Pfam" id="PF19799">
    <property type="entry name" value="DUF6282"/>
    <property type="match status" value="1"/>
</dbReference>
<keyword evidence="2" id="KW-1185">Reference proteome</keyword>
<sequence length="297" mass="32119">MTRPTAIERALHGLVDLHCHSGPNPLPRRFDHVAAARDGERLGMRALLAKSHHHNTVMDLLAMRDLLAPLSTRVYGGIALNNQVGGINPYAVEMCLRMGGRCVWFPTISSSAHIDHHNSGGGFPKPTIPLSVAQVDVRGPGGALIPEVGRVLDVVAEAGALLSAGHLAPGDILEVFAAARDRGVRRLVVSHPNFVIGSDPAQCREFIGLGAYIEHETSMYDPEVANARWSPRQLLDWIEQVGPEHTVLASDLGQQGRPMPVDSFLRVGAALLDLGLPEKDLRRIVRTNPSYLLGLDD</sequence>
<dbReference type="EMBL" id="BLAD01000039">
    <property type="protein sequence ID" value="GER99185.1"/>
    <property type="molecule type" value="Genomic_DNA"/>
</dbReference>
<comment type="caution">
    <text evidence="1">The sequence shown here is derived from an EMBL/GenBank/DDBJ whole genome shotgun (WGS) entry which is preliminary data.</text>
</comment>
<evidence type="ECO:0008006" key="3">
    <source>
        <dbReference type="Google" id="ProtNLM"/>
    </source>
</evidence>
<protein>
    <recommendedName>
        <fullName evidence="3">Amidohydrolase-related domain-containing protein</fullName>
    </recommendedName>
</protein>
<dbReference type="InterPro" id="IPR032466">
    <property type="entry name" value="Metal_Hydrolase"/>
</dbReference>
<reference evidence="1 2" key="1">
    <citation type="submission" date="2019-10" db="EMBL/GenBank/DDBJ databases">
        <title>Whole genome shotgun sequence of Acrocarpospora corrugata NBRC 13972.</title>
        <authorList>
            <person name="Ichikawa N."/>
            <person name="Kimura A."/>
            <person name="Kitahashi Y."/>
            <person name="Komaki H."/>
            <person name="Oguchi A."/>
        </authorList>
    </citation>
    <scope>NUCLEOTIDE SEQUENCE [LARGE SCALE GENOMIC DNA]</scope>
    <source>
        <strain evidence="1 2">NBRC 13972</strain>
    </source>
</reference>